<accession>A0A9Y3S2U4</accession>
<sequence>MDGEAEIVSGCTHRENKRSYKDFLMDVEDLEEAGSDAEEHSTKMLHQEQSGSLNKNIPPIGSSGIDHKPHGADVSGFLHEYPVCVSQDRWTVRGEERIQENLLHPCFNAEGNISLRSPGPMMEYLVYLNSQHYGADCPSNGPASPSVSPVGNWPRHSTPIPSSLTAISTTVSSTMTSFMTDSCSPIGFICGVTTSATDPLMSTPKSLCCSDQDPASAAAYLHLLGESLSLIGHHLQETDKMVCMSSSLSLLLDSLLCAMAPLTGLTMHIPELRSCTQHTLASTLDNIAYVMPGL</sequence>
<organism evidence="1 2">
    <name type="scientific">Pundamilia nyererei</name>
    <dbReference type="NCBI Taxonomy" id="303518"/>
    <lineage>
        <taxon>Eukaryota</taxon>
        <taxon>Metazoa</taxon>
        <taxon>Chordata</taxon>
        <taxon>Craniata</taxon>
        <taxon>Vertebrata</taxon>
        <taxon>Euteleostomi</taxon>
        <taxon>Actinopterygii</taxon>
        <taxon>Neopterygii</taxon>
        <taxon>Teleostei</taxon>
        <taxon>Neoteleostei</taxon>
        <taxon>Acanthomorphata</taxon>
        <taxon>Ovalentaria</taxon>
        <taxon>Cichlomorphae</taxon>
        <taxon>Cichliformes</taxon>
        <taxon>Cichlidae</taxon>
        <taxon>African cichlids</taxon>
        <taxon>Pseudocrenilabrinae</taxon>
        <taxon>Haplochromini</taxon>
        <taxon>Pundamilia</taxon>
    </lineage>
</organism>
<dbReference type="RefSeq" id="XP_005748969.1">
    <property type="nucleotide sequence ID" value="XM_005748912.2"/>
</dbReference>
<dbReference type="AlphaFoldDB" id="A0A9Y3S2U4"/>
<dbReference type="CTD" id="321731"/>
<dbReference type="PANTHER" id="PTHR46584">
    <property type="entry name" value="HMG DOMAIN-CONTAINING PROTEIN 4"/>
    <property type="match status" value="1"/>
</dbReference>
<protein>
    <submittedName>
        <fullName evidence="2">Uncharacterized protein hmgxb4b isoform X1</fullName>
    </submittedName>
</protein>
<dbReference type="Proteomes" id="UP000695023">
    <property type="component" value="Unplaced"/>
</dbReference>
<evidence type="ECO:0000313" key="1">
    <source>
        <dbReference type="Proteomes" id="UP000695023"/>
    </source>
</evidence>
<dbReference type="InterPro" id="IPR042477">
    <property type="entry name" value="HMGXB4"/>
</dbReference>
<reference evidence="2" key="1">
    <citation type="submission" date="2025-08" db="UniProtKB">
        <authorList>
            <consortium name="RefSeq"/>
        </authorList>
    </citation>
    <scope>IDENTIFICATION</scope>
</reference>
<proteinExistence type="predicted"/>
<gene>
    <name evidence="2" type="primary">hmgxb4b</name>
</gene>
<name>A0A9Y3S2U4_9CICH</name>
<keyword evidence="1" id="KW-1185">Reference proteome</keyword>
<evidence type="ECO:0000313" key="2">
    <source>
        <dbReference type="RefSeq" id="XP_005748969.1"/>
    </source>
</evidence>
<dbReference type="PANTHER" id="PTHR46584:SF1">
    <property type="entry name" value="HMG DOMAIN-CONTAINING PROTEIN 4"/>
    <property type="match status" value="1"/>
</dbReference>